<evidence type="ECO:0000256" key="1">
    <source>
        <dbReference type="SAM" id="SignalP"/>
    </source>
</evidence>
<proteinExistence type="predicted"/>
<name>A0A1I2M2P3_9GAMM</name>
<keyword evidence="1" id="KW-0732">Signal</keyword>
<keyword evidence="3" id="KW-1185">Reference proteome</keyword>
<dbReference type="PROSITE" id="PS51257">
    <property type="entry name" value="PROKAR_LIPOPROTEIN"/>
    <property type="match status" value="1"/>
</dbReference>
<protein>
    <recommendedName>
        <fullName evidence="4">UDP-N-acetylglucosamine acyltransferase</fullName>
    </recommendedName>
</protein>
<evidence type="ECO:0000313" key="3">
    <source>
        <dbReference type="Proteomes" id="UP000198623"/>
    </source>
</evidence>
<gene>
    <name evidence="2" type="ORF">SAMN05216175_101295</name>
</gene>
<dbReference type="RefSeq" id="WP_198064071.1">
    <property type="nucleotide sequence ID" value="NZ_FOOU01000001.1"/>
</dbReference>
<dbReference type="Proteomes" id="UP000198623">
    <property type="component" value="Unassembled WGS sequence"/>
</dbReference>
<organism evidence="2 3">
    <name type="scientific">Neptunomonas qingdaonensis</name>
    <dbReference type="NCBI Taxonomy" id="1045558"/>
    <lineage>
        <taxon>Bacteria</taxon>
        <taxon>Pseudomonadati</taxon>
        <taxon>Pseudomonadota</taxon>
        <taxon>Gammaproteobacteria</taxon>
        <taxon>Oceanospirillales</taxon>
        <taxon>Oceanospirillaceae</taxon>
        <taxon>Neptunomonas</taxon>
    </lineage>
</organism>
<dbReference type="AlphaFoldDB" id="A0A1I2M2P3"/>
<feature type="chain" id="PRO_5011600831" description="UDP-N-acetylglucosamine acyltransferase" evidence="1">
    <location>
        <begin position="20"/>
        <end position="184"/>
    </location>
</feature>
<sequence length="184" mass="20375">MQWKSLAFISILSVFIVTGCTSVPPVDFTVQDVGMVDNRKDVELKSLTVGFAPQSQQSKVEANATIPPLWKESLQDALNRSLVFRDDMEKKVNLSVRITEFDVPAGGASMTTRVSAIYEMVDRNTGDLIFTQQISSEGVVPFDYAFLGMARAVESWNRAVRNNIADFINTLDSSDISKPVFKGE</sequence>
<dbReference type="EMBL" id="FOOU01000001">
    <property type="protein sequence ID" value="SFF83716.1"/>
    <property type="molecule type" value="Genomic_DNA"/>
</dbReference>
<evidence type="ECO:0000313" key="2">
    <source>
        <dbReference type="EMBL" id="SFF83716.1"/>
    </source>
</evidence>
<feature type="signal peptide" evidence="1">
    <location>
        <begin position="1"/>
        <end position="19"/>
    </location>
</feature>
<reference evidence="3" key="1">
    <citation type="submission" date="2016-10" db="EMBL/GenBank/DDBJ databases">
        <authorList>
            <person name="Varghese N."/>
            <person name="Submissions S."/>
        </authorList>
    </citation>
    <scope>NUCLEOTIDE SEQUENCE [LARGE SCALE GENOMIC DNA]</scope>
    <source>
        <strain evidence="3">CGMCC 1.10971</strain>
    </source>
</reference>
<evidence type="ECO:0008006" key="4">
    <source>
        <dbReference type="Google" id="ProtNLM"/>
    </source>
</evidence>
<accession>A0A1I2M2P3</accession>